<keyword evidence="3" id="KW-1185">Reference proteome</keyword>
<feature type="coiled-coil region" evidence="1">
    <location>
        <begin position="184"/>
        <end position="256"/>
    </location>
</feature>
<sequence>MHWYAECACRSERERIVFGKKKAYCTWKNRWCFLHNDWEHVRGVTPKRCVPTHFQTIGTSTKKGKSPMLVPVNDILFHKGARKHRVRPTPRPKSQKEVLKITASKKVIGRKRKYKEEVDSIHWNDLKVAMQPSSFRYVNNCLVECRSTVDKFGELLHENESDRDRMMRLSSYVMTKYDDRLRKVERYKAKFKENKQLVNDAKKRSKALVEAICLKDHNFESLNRQNGENVRLKKQLEATEKQVETTILEVSKVKEELDSALVEVFGLKRSIPTEKNAVVQEFLGSQAFHDAFRPHCIRATNFEKRKWMYRDEMDEYRQRGVRHRKYGRLKPRL</sequence>
<reference evidence="3" key="2">
    <citation type="submission" date="2019-10" db="EMBL/GenBank/DDBJ databases">
        <title>A de novo genome assembly of a pear dwarfing rootstock.</title>
        <authorList>
            <person name="Wang F."/>
            <person name="Wang J."/>
            <person name="Li S."/>
            <person name="Zhang Y."/>
            <person name="Fang M."/>
            <person name="Ma L."/>
            <person name="Zhao Y."/>
            <person name="Jiang S."/>
        </authorList>
    </citation>
    <scope>NUCLEOTIDE SEQUENCE [LARGE SCALE GENOMIC DNA]</scope>
</reference>
<protein>
    <submittedName>
        <fullName evidence="2">GRIP domain-containing protein RUD3-like</fullName>
    </submittedName>
</protein>
<keyword evidence="1" id="KW-0175">Coiled coil</keyword>
<evidence type="ECO:0000313" key="3">
    <source>
        <dbReference type="Proteomes" id="UP000327157"/>
    </source>
</evidence>
<gene>
    <name evidence="2" type="ORF">D8674_017188</name>
</gene>
<proteinExistence type="predicted"/>
<evidence type="ECO:0000256" key="1">
    <source>
        <dbReference type="SAM" id="Coils"/>
    </source>
</evidence>
<name>A0A5N5HD27_9ROSA</name>
<comment type="caution">
    <text evidence="2">The sequence shown here is derived from an EMBL/GenBank/DDBJ whole genome shotgun (WGS) entry which is preliminary data.</text>
</comment>
<dbReference type="AlphaFoldDB" id="A0A5N5HD27"/>
<evidence type="ECO:0000313" key="2">
    <source>
        <dbReference type="EMBL" id="KAB2625528.1"/>
    </source>
</evidence>
<reference evidence="2 3" key="3">
    <citation type="submission" date="2019-11" db="EMBL/GenBank/DDBJ databases">
        <title>A de novo genome assembly of a pear dwarfing rootstock.</title>
        <authorList>
            <person name="Wang F."/>
            <person name="Wang J."/>
            <person name="Li S."/>
            <person name="Zhang Y."/>
            <person name="Fang M."/>
            <person name="Ma L."/>
            <person name="Zhao Y."/>
            <person name="Jiang S."/>
        </authorList>
    </citation>
    <scope>NUCLEOTIDE SEQUENCE [LARGE SCALE GENOMIC DNA]</scope>
    <source>
        <strain evidence="2">S2</strain>
        <tissue evidence="2">Leaf</tissue>
    </source>
</reference>
<dbReference type="EMBL" id="SMOL01000160">
    <property type="protein sequence ID" value="KAB2625528.1"/>
    <property type="molecule type" value="Genomic_DNA"/>
</dbReference>
<dbReference type="OrthoDB" id="10426194at2759"/>
<reference evidence="2 3" key="1">
    <citation type="submission" date="2019-09" db="EMBL/GenBank/DDBJ databases">
        <authorList>
            <person name="Ou C."/>
        </authorList>
    </citation>
    <scope>NUCLEOTIDE SEQUENCE [LARGE SCALE GENOMIC DNA]</scope>
    <source>
        <strain evidence="2">S2</strain>
        <tissue evidence="2">Leaf</tissue>
    </source>
</reference>
<dbReference type="Proteomes" id="UP000327157">
    <property type="component" value="Chromosome 16"/>
</dbReference>
<accession>A0A5N5HD27</accession>
<organism evidence="2 3">
    <name type="scientific">Pyrus ussuriensis x Pyrus communis</name>
    <dbReference type="NCBI Taxonomy" id="2448454"/>
    <lineage>
        <taxon>Eukaryota</taxon>
        <taxon>Viridiplantae</taxon>
        <taxon>Streptophyta</taxon>
        <taxon>Embryophyta</taxon>
        <taxon>Tracheophyta</taxon>
        <taxon>Spermatophyta</taxon>
        <taxon>Magnoliopsida</taxon>
        <taxon>eudicotyledons</taxon>
        <taxon>Gunneridae</taxon>
        <taxon>Pentapetalae</taxon>
        <taxon>rosids</taxon>
        <taxon>fabids</taxon>
        <taxon>Rosales</taxon>
        <taxon>Rosaceae</taxon>
        <taxon>Amygdaloideae</taxon>
        <taxon>Maleae</taxon>
        <taxon>Pyrus</taxon>
    </lineage>
</organism>